<evidence type="ECO:0000313" key="12">
    <source>
        <dbReference type="Proteomes" id="UP000323506"/>
    </source>
</evidence>
<comment type="function">
    <text evidence="2">Catalyzes the first step of the osmoprotectant glycine betaine synthesis.</text>
</comment>
<comment type="catalytic activity">
    <reaction evidence="9">
        <text>choline + 2 reduced [2Fe-2S]-[ferredoxin] + O2 + 2 H(+) = betaine aldehyde hydrate + 2 oxidized [2Fe-2S]-[ferredoxin] + H2O</text>
        <dbReference type="Rhea" id="RHEA:17769"/>
        <dbReference type="Rhea" id="RHEA-COMP:10000"/>
        <dbReference type="Rhea" id="RHEA-COMP:10001"/>
        <dbReference type="ChEBI" id="CHEBI:15354"/>
        <dbReference type="ChEBI" id="CHEBI:15377"/>
        <dbReference type="ChEBI" id="CHEBI:15378"/>
        <dbReference type="ChEBI" id="CHEBI:15379"/>
        <dbReference type="ChEBI" id="CHEBI:15870"/>
        <dbReference type="ChEBI" id="CHEBI:33737"/>
        <dbReference type="ChEBI" id="CHEBI:33738"/>
        <dbReference type="EC" id="1.14.15.7"/>
    </reaction>
</comment>
<dbReference type="SUPFAM" id="SSF50978">
    <property type="entry name" value="WD40 repeat-like"/>
    <property type="match status" value="1"/>
</dbReference>
<evidence type="ECO:0000256" key="8">
    <source>
        <dbReference type="ARBA" id="ARBA00034078"/>
    </source>
</evidence>
<protein>
    <recommendedName>
        <fullName evidence="7">Choline monooxygenase, chloroplastic</fullName>
        <ecNumber evidence="6">1.14.15.7</ecNumber>
    </recommendedName>
</protein>
<gene>
    <name evidence="11" type="ORF">ES288_A01G097500v1</name>
</gene>
<dbReference type="GO" id="GO:0019133">
    <property type="term" value="F:choline monooxygenase activity"/>
    <property type="evidence" value="ECO:0007669"/>
    <property type="project" value="UniProtKB-EC"/>
</dbReference>
<dbReference type="UniPathway" id="UPA00529">
    <property type="reaction ID" value="UER00430"/>
</dbReference>
<dbReference type="GO" id="GO:0009570">
    <property type="term" value="C:chloroplast stroma"/>
    <property type="evidence" value="ECO:0007669"/>
    <property type="project" value="UniProtKB-SubCell"/>
</dbReference>
<comment type="similarity">
    <text evidence="5">Belongs to the choline monooxygenase family.</text>
</comment>
<proteinExistence type="inferred from homology"/>
<evidence type="ECO:0000256" key="5">
    <source>
        <dbReference type="ARBA" id="ARBA00010848"/>
    </source>
</evidence>
<evidence type="ECO:0000256" key="9">
    <source>
        <dbReference type="ARBA" id="ARBA00049097"/>
    </source>
</evidence>
<dbReference type="CDD" id="cd03058">
    <property type="entry name" value="GST_N_Tau"/>
    <property type="match status" value="1"/>
</dbReference>
<dbReference type="Pfam" id="PF02798">
    <property type="entry name" value="GST_N"/>
    <property type="match status" value="1"/>
</dbReference>
<dbReference type="SUPFAM" id="SSF55961">
    <property type="entry name" value="Bet v1-like"/>
    <property type="match status" value="1"/>
</dbReference>
<dbReference type="InterPro" id="IPR036322">
    <property type="entry name" value="WD40_repeat_dom_sf"/>
</dbReference>
<dbReference type="EC" id="1.14.15.7" evidence="6"/>
<dbReference type="Gene3D" id="1.20.1050.10">
    <property type="match status" value="1"/>
</dbReference>
<dbReference type="Gene3D" id="2.130.10.10">
    <property type="entry name" value="YVTN repeat-like/Quinoprotein amine dehydrogenase"/>
    <property type="match status" value="1"/>
</dbReference>
<evidence type="ECO:0000313" key="11">
    <source>
        <dbReference type="EMBL" id="TYH30464.1"/>
    </source>
</evidence>
<evidence type="ECO:0000259" key="10">
    <source>
        <dbReference type="PROSITE" id="PS50404"/>
    </source>
</evidence>
<dbReference type="Gene3D" id="3.40.30.10">
    <property type="entry name" value="Glutaredoxin"/>
    <property type="match status" value="1"/>
</dbReference>
<evidence type="ECO:0000256" key="6">
    <source>
        <dbReference type="ARBA" id="ARBA00012763"/>
    </source>
</evidence>
<dbReference type="InterPro" id="IPR001680">
    <property type="entry name" value="WD40_rpt"/>
</dbReference>
<dbReference type="InterPro" id="IPR015943">
    <property type="entry name" value="WD40/YVTN_repeat-like_dom_sf"/>
</dbReference>
<dbReference type="EMBL" id="CM017688">
    <property type="protein sequence ID" value="TYH30464.1"/>
    <property type="molecule type" value="Genomic_DNA"/>
</dbReference>
<dbReference type="InterPro" id="IPR001663">
    <property type="entry name" value="Rng_hydr_dOase-A"/>
</dbReference>
<name>A0A5D2HJK8_GOSDA</name>
<dbReference type="GO" id="GO:0005506">
    <property type="term" value="F:iron ion binding"/>
    <property type="evidence" value="ECO:0007669"/>
    <property type="project" value="InterPro"/>
</dbReference>
<dbReference type="PANTHER" id="PTHR43756:SF5">
    <property type="entry name" value="CHOLINE MONOOXYGENASE, CHLOROPLASTIC"/>
    <property type="match status" value="1"/>
</dbReference>
<accession>A0A5D2HJK8</accession>
<feature type="domain" description="GST N-terminal" evidence="10">
    <location>
        <begin position="3"/>
        <end position="70"/>
    </location>
</feature>
<dbReference type="GO" id="GO:0051537">
    <property type="term" value="F:2 iron, 2 sulfur cluster binding"/>
    <property type="evidence" value="ECO:0007669"/>
    <property type="project" value="InterPro"/>
</dbReference>
<keyword evidence="12" id="KW-1185">Reference proteome</keyword>
<dbReference type="InterPro" id="IPR004045">
    <property type="entry name" value="Glutathione_S-Trfase_N"/>
</dbReference>
<dbReference type="PROSITE" id="PS50404">
    <property type="entry name" value="GST_NTER"/>
    <property type="match status" value="1"/>
</dbReference>
<comment type="cofactor">
    <cofactor evidence="8">
        <name>[2Fe-2S] cluster</name>
        <dbReference type="ChEBI" id="CHEBI:190135"/>
    </cofactor>
</comment>
<dbReference type="Gene3D" id="3.90.380.10">
    <property type="entry name" value="Naphthalene 1,2-dioxygenase Alpha Subunit, Chain A, domain 1"/>
    <property type="match status" value="1"/>
</dbReference>
<dbReference type="Pfam" id="PF00848">
    <property type="entry name" value="Ring_hydroxyl_A"/>
    <property type="match status" value="1"/>
</dbReference>
<sequence>MAEEVVLLDFWPSMFGMRSRIALAEKGINALLLQTNPVHKKIPVLIHNGKPICEALIQVQYIDEVWHDKAHLLSSDPYQKATARFWADYFDKKDFGLVLIKVATWGPFVLLNMDNDILQKDNIDTKNVASEWLGSSKLFSLNGVDTTLTYDDKNFIERSLADSEKVQMEDIRLCEGVQKGIESPAYSTGRYAPNVEKAMHHFHCLLYDNLINLFCLLNAFLNCCLAFIGTTQGTSTPVFQFLLHSYWIPACKWHNTSPLYLLFSSYDGKVMLWDLRTALFYVLTGGKWNKKINYTRLRSKNNLQKAHND</sequence>
<dbReference type="SMART" id="SM00320">
    <property type="entry name" value="WD40"/>
    <property type="match status" value="1"/>
</dbReference>
<evidence type="ECO:0000256" key="4">
    <source>
        <dbReference type="ARBA" id="ARBA00004866"/>
    </source>
</evidence>
<dbReference type="GO" id="GO:0019285">
    <property type="term" value="P:glycine betaine biosynthetic process from choline"/>
    <property type="evidence" value="ECO:0007669"/>
    <property type="project" value="UniProtKB-UniPathway"/>
</dbReference>
<evidence type="ECO:0000256" key="2">
    <source>
        <dbReference type="ARBA" id="ARBA00002149"/>
    </source>
</evidence>
<dbReference type="SUPFAM" id="SSF52833">
    <property type="entry name" value="Thioredoxin-like"/>
    <property type="match status" value="1"/>
</dbReference>
<dbReference type="AlphaFoldDB" id="A0A5D2HJK8"/>
<evidence type="ECO:0000256" key="7">
    <source>
        <dbReference type="ARBA" id="ARBA00014931"/>
    </source>
</evidence>
<comment type="pathway">
    <text evidence="4">Amine and polyamine biosynthesis; betaine biosynthesis via choline pathway; betaine aldehyde from choline (monooxygenase route): step 1/1.</text>
</comment>
<dbReference type="PANTHER" id="PTHR43756">
    <property type="entry name" value="CHOLINE MONOOXYGENASE, CHLOROPLASTIC"/>
    <property type="match status" value="1"/>
</dbReference>
<dbReference type="InterPro" id="IPR015879">
    <property type="entry name" value="Ring_hydroxy_dOase_asu_C_dom"/>
</dbReference>
<organism evidence="11 12">
    <name type="scientific">Gossypium darwinii</name>
    <name type="common">Darwin's cotton</name>
    <name type="synonym">Gossypium barbadense var. darwinii</name>
    <dbReference type="NCBI Taxonomy" id="34276"/>
    <lineage>
        <taxon>Eukaryota</taxon>
        <taxon>Viridiplantae</taxon>
        <taxon>Streptophyta</taxon>
        <taxon>Embryophyta</taxon>
        <taxon>Tracheophyta</taxon>
        <taxon>Spermatophyta</taxon>
        <taxon>Magnoliopsida</taxon>
        <taxon>eudicotyledons</taxon>
        <taxon>Gunneridae</taxon>
        <taxon>Pentapetalae</taxon>
        <taxon>rosids</taxon>
        <taxon>malvids</taxon>
        <taxon>Malvales</taxon>
        <taxon>Malvaceae</taxon>
        <taxon>Malvoideae</taxon>
        <taxon>Gossypium</taxon>
    </lineage>
</organism>
<reference evidence="11 12" key="1">
    <citation type="submission" date="2019-06" db="EMBL/GenBank/DDBJ databases">
        <title>WGS assembly of Gossypium darwinii.</title>
        <authorList>
            <person name="Chen Z.J."/>
            <person name="Sreedasyam A."/>
            <person name="Ando A."/>
            <person name="Song Q."/>
            <person name="De L."/>
            <person name="Hulse-Kemp A."/>
            <person name="Ding M."/>
            <person name="Ye W."/>
            <person name="Kirkbride R."/>
            <person name="Jenkins J."/>
            <person name="Plott C."/>
            <person name="Lovell J."/>
            <person name="Lin Y.-M."/>
            <person name="Vaughn R."/>
            <person name="Liu B."/>
            <person name="Li W."/>
            <person name="Simpson S."/>
            <person name="Scheffler B."/>
            <person name="Saski C."/>
            <person name="Grover C."/>
            <person name="Hu G."/>
            <person name="Conover J."/>
            <person name="Carlson J."/>
            <person name="Shu S."/>
            <person name="Boston L."/>
            <person name="Williams M."/>
            <person name="Peterson D."/>
            <person name="Mcgee K."/>
            <person name="Jones D."/>
            <person name="Wendel J."/>
            <person name="Stelly D."/>
            <person name="Grimwood J."/>
            <person name="Schmutz J."/>
        </authorList>
    </citation>
    <scope>NUCLEOTIDE SEQUENCE [LARGE SCALE GENOMIC DNA]</scope>
    <source>
        <strain evidence="11">1808015.09</strain>
    </source>
</reference>
<evidence type="ECO:0000256" key="1">
    <source>
        <dbReference type="ARBA" id="ARBA00001962"/>
    </source>
</evidence>
<dbReference type="InterPro" id="IPR036249">
    <property type="entry name" value="Thioredoxin-like_sf"/>
</dbReference>
<comment type="subcellular location">
    <subcellularLocation>
        <location evidence="3">Plastid</location>
        <location evidence="3">Chloroplast stroma</location>
    </subcellularLocation>
</comment>
<dbReference type="Proteomes" id="UP000323506">
    <property type="component" value="Chromosome A01"/>
</dbReference>
<comment type="cofactor">
    <cofactor evidence="1">
        <name>Fe cation</name>
        <dbReference type="ChEBI" id="CHEBI:24875"/>
    </cofactor>
</comment>
<evidence type="ECO:0000256" key="3">
    <source>
        <dbReference type="ARBA" id="ARBA00004470"/>
    </source>
</evidence>